<dbReference type="SUPFAM" id="SSF52540">
    <property type="entry name" value="P-loop containing nucleoside triphosphate hydrolases"/>
    <property type="match status" value="1"/>
</dbReference>
<evidence type="ECO:0000313" key="8">
    <source>
        <dbReference type="Proteomes" id="UP000321332"/>
    </source>
</evidence>
<dbReference type="PROSITE" id="PS00211">
    <property type="entry name" value="ABC_TRANSPORTER_1"/>
    <property type="match status" value="1"/>
</dbReference>
<sequence length="388" mass="43803">MKLHAFLVTMYLLTKSEDWALTNTSTPIIEFKNISLSYDDNEVLKNIDLELEAGKFYTLLGPSGSGKTTILNLISGQLTATHGNILFEGNVINDVPVEKRNMNTVFQDYGLFPNMNVYDNVAFGPSIKGMNKATIKTKVTEMLDLVKLSQFADREINELSGGQRQRVAIARALANDPEILLLDEPLSALDYKLRKDMQSELREIQQRLGITFVFVTHDQEEALAMSDWIFVMNDGVIQQNGSPEDIYDEPINHFVADFIGESNILDGIMKADYLVHFVGKDFENVDAGMRPNERVEVVLRPEDLDLTTVDQAKLIVTIEDQSFRGDYYEITAIDDDGNEWQVQATNKATVGSRLGLTFDPEDIHIMRFNESEDDFDARLESYDDDAAE</sequence>
<dbReference type="Gene3D" id="3.40.50.300">
    <property type="entry name" value="P-loop containing nucleotide triphosphate hydrolases"/>
    <property type="match status" value="1"/>
</dbReference>
<feature type="domain" description="ABC transporter" evidence="6">
    <location>
        <begin position="29"/>
        <end position="259"/>
    </location>
</feature>
<proteinExistence type="predicted"/>
<dbReference type="EMBL" id="CP042374">
    <property type="protein sequence ID" value="QEA33372.1"/>
    <property type="molecule type" value="Genomic_DNA"/>
</dbReference>
<protein>
    <recommendedName>
        <fullName evidence="5">ABC-type quaternary amine transporter</fullName>
        <ecNumber evidence="5">7.6.2.9</ecNumber>
    </recommendedName>
</protein>
<dbReference type="SMART" id="SM00382">
    <property type="entry name" value="AAA"/>
    <property type="match status" value="1"/>
</dbReference>
<dbReference type="PANTHER" id="PTHR42781">
    <property type="entry name" value="SPERMIDINE/PUTRESCINE IMPORT ATP-BINDING PROTEIN POTA"/>
    <property type="match status" value="1"/>
</dbReference>
<dbReference type="PROSITE" id="PS50893">
    <property type="entry name" value="ABC_TRANSPORTER_2"/>
    <property type="match status" value="1"/>
</dbReference>
<dbReference type="Pfam" id="PF08402">
    <property type="entry name" value="TOBE_2"/>
    <property type="match status" value="1"/>
</dbReference>
<dbReference type="InterPro" id="IPR003593">
    <property type="entry name" value="AAA+_ATPase"/>
</dbReference>
<dbReference type="GO" id="GO:0005524">
    <property type="term" value="F:ATP binding"/>
    <property type="evidence" value="ECO:0007669"/>
    <property type="project" value="UniProtKB-KW"/>
</dbReference>
<dbReference type="SUPFAM" id="SSF50331">
    <property type="entry name" value="MOP-like"/>
    <property type="match status" value="1"/>
</dbReference>
<evidence type="ECO:0000256" key="1">
    <source>
        <dbReference type="ARBA" id="ARBA00022448"/>
    </source>
</evidence>
<name>A0AAE6IKR3_LEUCA</name>
<keyword evidence="4" id="KW-1278">Translocase</keyword>
<dbReference type="EC" id="7.6.2.9" evidence="5"/>
<dbReference type="Pfam" id="PF00005">
    <property type="entry name" value="ABC_tran"/>
    <property type="match status" value="1"/>
</dbReference>
<evidence type="ECO:0000256" key="3">
    <source>
        <dbReference type="ARBA" id="ARBA00022840"/>
    </source>
</evidence>
<accession>A0AAE6IKR3</accession>
<evidence type="ECO:0000256" key="4">
    <source>
        <dbReference type="ARBA" id="ARBA00022967"/>
    </source>
</evidence>
<dbReference type="OMA" id="HVMRFGE"/>
<dbReference type="AlphaFoldDB" id="A0AAE6IKR3"/>
<dbReference type="InterPro" id="IPR050093">
    <property type="entry name" value="ABC_SmlMolc_Importer"/>
</dbReference>
<dbReference type="GO" id="GO:0016887">
    <property type="term" value="F:ATP hydrolysis activity"/>
    <property type="evidence" value="ECO:0007669"/>
    <property type="project" value="InterPro"/>
</dbReference>
<organism evidence="7 8">
    <name type="scientific">Leuconostoc carnosum</name>
    <dbReference type="NCBI Taxonomy" id="1252"/>
    <lineage>
        <taxon>Bacteria</taxon>
        <taxon>Bacillati</taxon>
        <taxon>Bacillota</taxon>
        <taxon>Bacilli</taxon>
        <taxon>Lactobacillales</taxon>
        <taxon>Lactobacillaceae</taxon>
        <taxon>Leuconostoc</taxon>
    </lineage>
</organism>
<dbReference type="FunFam" id="3.40.50.300:FF:000425">
    <property type="entry name" value="Probable ABC transporter, ATP-binding subunit"/>
    <property type="match status" value="1"/>
</dbReference>
<dbReference type="InterPro" id="IPR013611">
    <property type="entry name" value="Transp-assoc_OB_typ2"/>
</dbReference>
<dbReference type="InterPro" id="IPR003439">
    <property type="entry name" value="ABC_transporter-like_ATP-bd"/>
</dbReference>
<keyword evidence="2" id="KW-0547">Nucleotide-binding</keyword>
<keyword evidence="3 7" id="KW-0067">ATP-binding</keyword>
<gene>
    <name evidence="7" type="ORF">FGL89_04010</name>
</gene>
<dbReference type="PANTHER" id="PTHR42781:SF4">
    <property type="entry name" value="SPERMIDINE_PUTRESCINE IMPORT ATP-BINDING PROTEIN POTA"/>
    <property type="match status" value="1"/>
</dbReference>
<keyword evidence="1" id="KW-0813">Transport</keyword>
<dbReference type="GO" id="GO:0043190">
    <property type="term" value="C:ATP-binding cassette (ABC) transporter complex"/>
    <property type="evidence" value="ECO:0007669"/>
    <property type="project" value="InterPro"/>
</dbReference>
<dbReference type="Gene3D" id="2.40.50.100">
    <property type="match status" value="1"/>
</dbReference>
<evidence type="ECO:0000256" key="2">
    <source>
        <dbReference type="ARBA" id="ARBA00022741"/>
    </source>
</evidence>
<dbReference type="InterPro" id="IPR027417">
    <property type="entry name" value="P-loop_NTPase"/>
</dbReference>
<evidence type="ECO:0000256" key="5">
    <source>
        <dbReference type="ARBA" id="ARBA00066388"/>
    </source>
</evidence>
<dbReference type="InterPro" id="IPR008995">
    <property type="entry name" value="Mo/tungstate-bd_C_term_dom"/>
</dbReference>
<evidence type="ECO:0000259" key="6">
    <source>
        <dbReference type="PROSITE" id="PS50893"/>
    </source>
</evidence>
<reference evidence="7 8" key="1">
    <citation type="submission" date="2019-06" db="EMBL/GenBank/DDBJ databases">
        <title>Genome analyses of bacteria isolated from kimchi.</title>
        <authorList>
            <person name="Lee S."/>
            <person name="Ahn S."/>
            <person name="Roh S."/>
        </authorList>
    </citation>
    <scope>NUCLEOTIDE SEQUENCE [LARGE SCALE GENOMIC DNA]</scope>
    <source>
        <strain evidence="7 8">CBA3620</strain>
    </source>
</reference>
<evidence type="ECO:0000313" key="7">
    <source>
        <dbReference type="EMBL" id="QEA33372.1"/>
    </source>
</evidence>
<dbReference type="InterPro" id="IPR017871">
    <property type="entry name" value="ABC_transporter-like_CS"/>
</dbReference>
<dbReference type="Proteomes" id="UP000321332">
    <property type="component" value="Chromosome"/>
</dbReference>
<dbReference type="GO" id="GO:0015418">
    <property type="term" value="F:ABC-type quaternary ammonium compound transporting activity"/>
    <property type="evidence" value="ECO:0007669"/>
    <property type="project" value="UniProtKB-EC"/>
</dbReference>